<dbReference type="InterPro" id="IPR012908">
    <property type="entry name" value="PGAP1-ab_dom-like"/>
</dbReference>
<dbReference type="FunCoup" id="A3LXE5">
    <property type="interactions" value="53"/>
</dbReference>
<dbReference type="Gene3D" id="3.40.50.1820">
    <property type="entry name" value="alpha/beta hydrolase"/>
    <property type="match status" value="1"/>
</dbReference>
<feature type="domain" description="GPI inositol-deacylase transmembrane" evidence="12">
    <location>
        <begin position="660"/>
        <end position="955"/>
    </location>
</feature>
<evidence type="ECO:0000256" key="4">
    <source>
        <dbReference type="ARBA" id="ARBA00022692"/>
    </source>
</evidence>
<sequence>MLFTSPMTGADSPGCRPVYMYPSYARITSFDESHTKFASKYSLYLYREQGKDPIPDENNGYERLDGIPVLFIPGNAGSYRQARSIAAQSSNLYFDKKVHNSGARNFDFFTADFNEDFTAFHGRTMLDQAEFLNEAIHFILGLYSNTDNPPKSVIIVGHSMGGVVARVMLTLPNYTDGTVNTIITLASPHAAAPLTFDGDILKIYSAVDRFWFDGFHPTTSDISQTAHRRLHDVSLISITGGLTDTTLPADYTTLSFLVPPSNGFTVYSTGIPNVWTNVDHLAIVWCHQLRTQIAKAMLEIADFSSPSRTYSLERRMQVFRNNFLTGYEDYASQDLVPNIEQQQNLAMKLDLAQIKSFNINGDKKLRITKDNQNSKWNIFQLGNDAKLQLDVLSSLEPTEWESWLADEESNRPVILLCSNLGENNQELDLTDFTNDQTNEFVELKCIDTARDVHLVPRSMSDSKSLGESSFGGEKTPFYSLQYNDTILTRYDLVVVAQRNIATDSDFVIAELADQKSTIFELGKHMSTLFHSKADLSLSSNRPLSVNIKLPAAWSSLLSYKLKLNLPDKTEGKFASFIRQWIDEPYESKWHINVEKNNVITLRMHGISPFVPFKVKDDYGLNIQLWSDTNTKEEIPLDIELSVDLIDSFRLFVMRYRLSIVATCVSISLLAMLVQFQLYFRTGKFPNFIFVLSYLNTGWPLAMIISILIGLNPIVKLGWVQYLLNFIDPVVLSDANEVNLSLKQEFRLNSFYLGLEESSLWFIGIMLYFIGTFLVVATYYLLSAISVLGYALVNHLPKTTSPTKTRIVVTFLLIMMIPIYIPYQIVYIISCVIQAINVLKSVNNSQLFNYQISLLILMLWILPVNIPIVIVFVHNLSVNWKTPFSSHHNLLSIVPVLLLTERNGLLSRLPKKKDQFFFKWYMGYFIFYCLIYGSRHTYWLHHLFNLMSCLVLVLTFGDEEKKEEVSIT</sequence>
<feature type="domain" description="GPI inositol-deacylase PGAP1-like alpha/beta" evidence="11">
    <location>
        <begin position="64"/>
        <end position="299"/>
    </location>
</feature>
<comment type="function">
    <text evidence="10">Involved in inositol deacylation of GPI-anchored proteins which plays important roles in the quality control and ER-associated degradation of GPI-anchored proteins.</text>
</comment>
<dbReference type="GO" id="GO:0005789">
    <property type="term" value="C:endoplasmic reticulum membrane"/>
    <property type="evidence" value="ECO:0007669"/>
    <property type="project" value="UniProtKB-SubCell"/>
</dbReference>
<keyword evidence="3 10" id="KW-0813">Transport</keyword>
<dbReference type="InterPro" id="IPR029058">
    <property type="entry name" value="AB_hydrolase_fold"/>
</dbReference>
<dbReference type="OrthoDB" id="348976at2759"/>
<dbReference type="eggNOG" id="KOG3724">
    <property type="taxonomic scope" value="Eukaryota"/>
</dbReference>
<dbReference type="Pfam" id="PF07819">
    <property type="entry name" value="PGAP1"/>
    <property type="match status" value="1"/>
</dbReference>
<comment type="similarity">
    <text evidence="2 10">Belongs to the GPI inositol-deacylase family.</text>
</comment>
<feature type="transmembrane region" description="Helical" evidence="10">
    <location>
        <begin position="655"/>
        <end position="675"/>
    </location>
</feature>
<dbReference type="KEGG" id="pic:PICST_72879"/>
<keyword evidence="7 10" id="KW-0653">Protein transport</keyword>
<gene>
    <name evidence="13" type="ORF">PICST_72879</name>
</gene>
<keyword evidence="14" id="KW-1185">Reference proteome</keyword>
<dbReference type="OMA" id="WVRNLAV"/>
<accession>A3LXE5</accession>
<dbReference type="SUPFAM" id="SSF53474">
    <property type="entry name" value="alpha/beta-Hydrolases"/>
    <property type="match status" value="1"/>
</dbReference>
<keyword evidence="4 10" id="KW-0812">Transmembrane</keyword>
<evidence type="ECO:0000256" key="2">
    <source>
        <dbReference type="ARBA" id="ARBA00006931"/>
    </source>
</evidence>
<keyword evidence="8 10" id="KW-1133">Transmembrane helix</keyword>
<evidence type="ECO:0000256" key="10">
    <source>
        <dbReference type="RuleBase" id="RU365011"/>
    </source>
</evidence>
<evidence type="ECO:0000256" key="9">
    <source>
        <dbReference type="ARBA" id="ARBA00023136"/>
    </source>
</evidence>
<evidence type="ECO:0000256" key="1">
    <source>
        <dbReference type="ARBA" id="ARBA00004477"/>
    </source>
</evidence>
<feature type="transmembrane region" description="Helical" evidence="10">
    <location>
        <begin position="759"/>
        <end position="792"/>
    </location>
</feature>
<dbReference type="STRING" id="322104.A3LXE5"/>
<feature type="transmembrane region" description="Helical" evidence="10">
    <location>
        <begin position="915"/>
        <end position="932"/>
    </location>
</feature>
<dbReference type="InterPro" id="IPR039529">
    <property type="entry name" value="PGAP1/BST1"/>
</dbReference>
<dbReference type="GeneID" id="4839783"/>
<evidence type="ECO:0000256" key="3">
    <source>
        <dbReference type="ARBA" id="ARBA00022448"/>
    </source>
</evidence>
<keyword evidence="6 10" id="KW-0256">Endoplasmic reticulum</keyword>
<dbReference type="EMBL" id="CP000500">
    <property type="protein sequence ID" value="ABN67442.2"/>
    <property type="molecule type" value="Genomic_DNA"/>
</dbReference>
<evidence type="ECO:0000256" key="5">
    <source>
        <dbReference type="ARBA" id="ARBA00022801"/>
    </source>
</evidence>
<keyword evidence="5 10" id="KW-0378">Hydrolase</keyword>
<evidence type="ECO:0000256" key="6">
    <source>
        <dbReference type="ARBA" id="ARBA00022824"/>
    </source>
</evidence>
<dbReference type="GO" id="GO:0006505">
    <property type="term" value="P:GPI anchor metabolic process"/>
    <property type="evidence" value="ECO:0007669"/>
    <property type="project" value="EnsemblFungi"/>
</dbReference>
<dbReference type="AlphaFoldDB" id="A3LXE5"/>
<evidence type="ECO:0000313" key="14">
    <source>
        <dbReference type="Proteomes" id="UP000002258"/>
    </source>
</evidence>
<dbReference type="PANTHER" id="PTHR15495:SF7">
    <property type="entry name" value="GPI INOSITOL-DEACYLASE"/>
    <property type="match status" value="1"/>
</dbReference>
<feature type="transmembrane region" description="Helical" evidence="10">
    <location>
        <begin position="687"/>
        <end position="710"/>
    </location>
</feature>
<dbReference type="GO" id="GO:0006888">
    <property type="term" value="P:endoplasmic reticulum to Golgi vesicle-mediated transport"/>
    <property type="evidence" value="ECO:0007669"/>
    <property type="project" value="EnsemblFungi"/>
</dbReference>
<dbReference type="GO" id="GO:0050185">
    <property type="term" value="F:phosphatidylinositol deacylase activity"/>
    <property type="evidence" value="ECO:0007669"/>
    <property type="project" value="EnsemblFungi"/>
</dbReference>
<dbReference type="GO" id="GO:0034368">
    <property type="term" value="P:protein-lipid complex remodeling"/>
    <property type="evidence" value="ECO:0007669"/>
    <property type="project" value="EnsemblFungi"/>
</dbReference>
<feature type="transmembrane region" description="Helical" evidence="10">
    <location>
        <begin position="804"/>
        <end position="835"/>
    </location>
</feature>
<dbReference type="Proteomes" id="UP000002258">
    <property type="component" value="Chromosome 6"/>
</dbReference>
<dbReference type="GO" id="GO:0006621">
    <property type="term" value="P:protein retention in ER lumen"/>
    <property type="evidence" value="ECO:0007669"/>
    <property type="project" value="EnsemblFungi"/>
</dbReference>
<evidence type="ECO:0000256" key="7">
    <source>
        <dbReference type="ARBA" id="ARBA00022927"/>
    </source>
</evidence>
<evidence type="ECO:0000313" key="13">
    <source>
        <dbReference type="EMBL" id="ABN67442.2"/>
    </source>
</evidence>
<evidence type="ECO:0000256" key="8">
    <source>
        <dbReference type="ARBA" id="ARBA00022989"/>
    </source>
</evidence>
<feature type="transmembrane region" description="Helical" evidence="10">
    <location>
        <begin position="847"/>
        <end position="872"/>
    </location>
</feature>
<proteinExistence type="inferred from homology"/>
<dbReference type="Pfam" id="PF25140">
    <property type="entry name" value="PGAP1_TMD"/>
    <property type="match status" value="1"/>
</dbReference>
<dbReference type="PANTHER" id="PTHR15495">
    <property type="entry name" value="NEGATIVE REGULATOR OF VESICLE FORMATION-RELATED"/>
    <property type="match status" value="1"/>
</dbReference>
<dbReference type="InParanoid" id="A3LXE5"/>
<reference evidence="13 14" key="1">
    <citation type="journal article" date="2007" name="Nat. Biotechnol.">
        <title>Genome sequence of the lignocellulose-bioconverting and xylose-fermenting yeast Pichia stipitis.</title>
        <authorList>
            <person name="Jeffries T.W."/>
            <person name="Grigoriev I.V."/>
            <person name="Grimwood J."/>
            <person name="Laplaza J.M."/>
            <person name="Aerts A."/>
            <person name="Salamov A."/>
            <person name="Schmutz J."/>
            <person name="Lindquist E."/>
            <person name="Dehal P."/>
            <person name="Shapiro H."/>
            <person name="Jin Y.S."/>
            <person name="Passoth V."/>
            <person name="Richardson P.M."/>
        </authorList>
    </citation>
    <scope>NUCLEOTIDE SEQUENCE [LARGE SCALE GENOMIC DNA]</scope>
    <source>
        <strain evidence="14">ATCC 58785 / CBS 6054 / NBRC 10063 / NRRL Y-11545</strain>
    </source>
</reference>
<dbReference type="GO" id="GO:0015031">
    <property type="term" value="P:protein transport"/>
    <property type="evidence" value="ECO:0007669"/>
    <property type="project" value="UniProtKB-KW"/>
</dbReference>
<name>A3LXE5_PICST</name>
<evidence type="ECO:0000259" key="11">
    <source>
        <dbReference type="Pfam" id="PF07819"/>
    </source>
</evidence>
<evidence type="ECO:0000259" key="12">
    <source>
        <dbReference type="Pfam" id="PF25140"/>
    </source>
</evidence>
<dbReference type="RefSeq" id="XP_001385471.2">
    <property type="nucleotide sequence ID" value="XM_001385434.1"/>
</dbReference>
<dbReference type="Pfam" id="PF25141">
    <property type="entry name" value="PGAP1_2nd"/>
    <property type="match status" value="1"/>
</dbReference>
<comment type="subcellular location">
    <subcellularLocation>
        <location evidence="1">Endoplasmic reticulum membrane</location>
        <topology evidence="1">Multi-pass membrane protein</topology>
    </subcellularLocation>
</comment>
<dbReference type="InterPro" id="IPR056824">
    <property type="entry name" value="PGAP1_TMD"/>
</dbReference>
<dbReference type="GO" id="GO:0036503">
    <property type="term" value="P:ERAD pathway"/>
    <property type="evidence" value="ECO:0007669"/>
    <property type="project" value="EnsemblFungi"/>
</dbReference>
<dbReference type="HOGENOM" id="CLU_006103_0_0_1"/>
<dbReference type="EC" id="3.1.-.-" evidence="10"/>
<dbReference type="GO" id="GO:0016050">
    <property type="term" value="P:vesicle organization"/>
    <property type="evidence" value="ECO:0007669"/>
    <property type="project" value="EnsemblFungi"/>
</dbReference>
<organism evidence="13 14">
    <name type="scientific">Scheffersomyces stipitis (strain ATCC 58785 / CBS 6054 / NBRC 10063 / NRRL Y-11545)</name>
    <name type="common">Yeast</name>
    <name type="synonym">Pichia stipitis</name>
    <dbReference type="NCBI Taxonomy" id="322104"/>
    <lineage>
        <taxon>Eukaryota</taxon>
        <taxon>Fungi</taxon>
        <taxon>Dikarya</taxon>
        <taxon>Ascomycota</taxon>
        <taxon>Saccharomycotina</taxon>
        <taxon>Pichiomycetes</taxon>
        <taxon>Debaryomycetaceae</taxon>
        <taxon>Scheffersomyces</taxon>
    </lineage>
</organism>
<keyword evidence="9 10" id="KW-0472">Membrane</keyword>
<protein>
    <recommendedName>
        <fullName evidence="10">GPI inositol-deacylase</fullName>
        <ecNumber evidence="10">3.1.-.-</ecNumber>
    </recommendedName>
</protein>